<evidence type="ECO:0000256" key="3">
    <source>
        <dbReference type="ARBA" id="ARBA00022989"/>
    </source>
</evidence>
<dbReference type="InterPro" id="IPR007343">
    <property type="entry name" value="Uncharacterised_pept_Zn_put"/>
</dbReference>
<dbReference type="Pfam" id="PF04228">
    <property type="entry name" value="Zn_peptidase"/>
    <property type="match status" value="1"/>
</dbReference>
<dbReference type="AlphaFoldDB" id="A0A371NWI2"/>
<comment type="subcellular location">
    <subcellularLocation>
        <location evidence="1">Membrane</location>
        <topology evidence="1">Single-pass membrane protein</topology>
    </subcellularLocation>
</comment>
<evidence type="ECO:0000256" key="5">
    <source>
        <dbReference type="SAM" id="Phobius"/>
    </source>
</evidence>
<gene>
    <name evidence="6" type="ORF">DY023_03865</name>
</gene>
<reference evidence="6 7" key="1">
    <citation type="submission" date="2018-08" db="EMBL/GenBank/DDBJ databases">
        <title>Isolation, diversity and antifungal activity of Actinobacteria from cow dung.</title>
        <authorList>
            <person name="Ling L."/>
        </authorList>
    </citation>
    <scope>NUCLEOTIDE SEQUENCE [LARGE SCALE GENOMIC DNA]</scope>
    <source>
        <strain evidence="6 7">NEAU-LLE</strain>
    </source>
</reference>
<dbReference type="RefSeq" id="WP_116241086.1">
    <property type="nucleotide sequence ID" value="NZ_QUAB01000017.1"/>
</dbReference>
<evidence type="ECO:0000313" key="6">
    <source>
        <dbReference type="EMBL" id="REJ07394.1"/>
    </source>
</evidence>
<feature type="transmembrane region" description="Helical" evidence="5">
    <location>
        <begin position="21"/>
        <end position="43"/>
    </location>
</feature>
<dbReference type="EMBL" id="QUAB01000017">
    <property type="protein sequence ID" value="REJ07394.1"/>
    <property type="molecule type" value="Genomic_DNA"/>
</dbReference>
<dbReference type="GO" id="GO:0016020">
    <property type="term" value="C:membrane"/>
    <property type="evidence" value="ECO:0007669"/>
    <property type="project" value="UniProtKB-SubCell"/>
</dbReference>
<protein>
    <submittedName>
        <fullName evidence="6">Neutral zinc metallopeptidase</fullName>
    </submittedName>
</protein>
<evidence type="ECO:0000256" key="1">
    <source>
        <dbReference type="ARBA" id="ARBA00004167"/>
    </source>
</evidence>
<evidence type="ECO:0000256" key="2">
    <source>
        <dbReference type="ARBA" id="ARBA00022692"/>
    </source>
</evidence>
<accession>A0A371NWI2</accession>
<dbReference type="PANTHER" id="PTHR30168:SF0">
    <property type="entry name" value="INNER MEMBRANE PROTEIN"/>
    <property type="match status" value="1"/>
</dbReference>
<evidence type="ECO:0000256" key="4">
    <source>
        <dbReference type="ARBA" id="ARBA00023136"/>
    </source>
</evidence>
<evidence type="ECO:0000313" key="7">
    <source>
        <dbReference type="Proteomes" id="UP000262172"/>
    </source>
</evidence>
<name>A0A371NWI2_9MICO</name>
<keyword evidence="7" id="KW-1185">Reference proteome</keyword>
<organism evidence="6 7">
    <name type="scientific">Microbacterium bovistercoris</name>
    <dbReference type="NCBI Taxonomy" id="2293570"/>
    <lineage>
        <taxon>Bacteria</taxon>
        <taxon>Bacillati</taxon>
        <taxon>Actinomycetota</taxon>
        <taxon>Actinomycetes</taxon>
        <taxon>Micrococcales</taxon>
        <taxon>Microbacteriaceae</taxon>
        <taxon>Microbacterium</taxon>
    </lineage>
</organism>
<keyword evidence="2 5" id="KW-0812">Transmembrane</keyword>
<keyword evidence="4 5" id="KW-0472">Membrane</keyword>
<comment type="caution">
    <text evidence="6">The sequence shown here is derived from an EMBL/GenBank/DDBJ whole genome shotgun (WGS) entry which is preliminary data.</text>
</comment>
<dbReference type="OrthoDB" id="9774900at2"/>
<dbReference type="Proteomes" id="UP000262172">
    <property type="component" value="Unassembled WGS sequence"/>
</dbReference>
<keyword evidence="3 5" id="KW-1133">Transmembrane helix</keyword>
<sequence length="292" mass="31030">MTFNPDADISGNKTRRRGRTTAIAGGGAVGIVAILALLAGPLFGIDLSGLVGGLPGGEQQPAASDGGTLTECKTGEDANTNDDCRMAGAEVVLNDYWAQHVDGYVEPTMTVVDGQTPTQCGTASNAVGPFYCPPEQGVYIDPTFFQLMRQQFGASAEELAQLYIVGHEWGHHIQNITGTMDQYPTGGTGPESNGVRMELQADCYAGAWLGDVTELEDDNGNPYLEKPTEAQIRDALNAAFTVGDDHIQQQSGFVNPESFTHGTSEQRQAWFADGYKNGLGVCDTFSVPGDRL</sequence>
<proteinExistence type="predicted"/>
<dbReference type="PANTHER" id="PTHR30168">
    <property type="entry name" value="PUTATIVE MEMBRANE PROTEIN YPFJ"/>
    <property type="match status" value="1"/>
</dbReference>